<dbReference type="Gene3D" id="3.40.50.720">
    <property type="entry name" value="NAD(P)-binding Rossmann-like Domain"/>
    <property type="match status" value="1"/>
</dbReference>
<dbReference type="InterPro" id="IPR008030">
    <property type="entry name" value="NmrA-like"/>
</dbReference>
<evidence type="ECO:0000256" key="2">
    <source>
        <dbReference type="ARBA" id="ARBA00022857"/>
    </source>
</evidence>
<dbReference type="OrthoDB" id="300709at2759"/>
<dbReference type="AlphaFoldDB" id="A0A9P8Y1D8"/>
<dbReference type="Pfam" id="PF05368">
    <property type="entry name" value="NmrA"/>
    <property type="match status" value="1"/>
</dbReference>
<name>A0A9P8Y1D8_9PEZI</name>
<dbReference type="PANTHER" id="PTHR42748">
    <property type="entry name" value="NITROGEN METABOLITE REPRESSION PROTEIN NMRA FAMILY MEMBER"/>
    <property type="match status" value="1"/>
</dbReference>
<dbReference type="EMBL" id="JAGTJQ010000009">
    <property type="protein sequence ID" value="KAH7025042.1"/>
    <property type="molecule type" value="Genomic_DNA"/>
</dbReference>
<keyword evidence="2" id="KW-0521">NADP</keyword>
<dbReference type="GO" id="GO:0005634">
    <property type="term" value="C:nucleus"/>
    <property type="evidence" value="ECO:0007669"/>
    <property type="project" value="TreeGrafter"/>
</dbReference>
<evidence type="ECO:0000313" key="5">
    <source>
        <dbReference type="Proteomes" id="UP000756346"/>
    </source>
</evidence>
<dbReference type="SUPFAM" id="SSF51735">
    <property type="entry name" value="NAD(P)-binding Rossmann-fold domains"/>
    <property type="match status" value="1"/>
</dbReference>
<sequence length="336" mass="36043">MSKILTVVGATGIQGSSVVAALLNNPTYTIRGVTRNTDSDKARALAAQGVQVVQANLDDLESLKRAFDGSHAIFAVTNFFEPLALTSDIATAMRTETQQGRNLADAAAATAGLEHYIWSSLPNSSENTKGQADVCYFASKNAVDEHIRTDLPELWAKTTLVWFGWYAGNMGYPLFTPHPLANFDPSSRDVVHLINVPGGTLIPMLGSTAINPGLFVRAILEQPAVTLPGKAVAGIVEYLSVEELVASYERTRAEAAGKSPGKTHVIEVSDDKYAEMWPVWGEALGTSHRYMEALPGQCMSSVHGEIEVLHRGDLAGLEGLVTTEQAFRDMAKATAV</sequence>
<dbReference type="GeneID" id="70186733"/>
<evidence type="ECO:0000256" key="1">
    <source>
        <dbReference type="ARBA" id="ARBA00006328"/>
    </source>
</evidence>
<dbReference type="InterPro" id="IPR051164">
    <property type="entry name" value="NmrA-like_oxidored"/>
</dbReference>
<organism evidence="4 5">
    <name type="scientific">Microdochium trichocladiopsis</name>
    <dbReference type="NCBI Taxonomy" id="1682393"/>
    <lineage>
        <taxon>Eukaryota</taxon>
        <taxon>Fungi</taxon>
        <taxon>Dikarya</taxon>
        <taxon>Ascomycota</taxon>
        <taxon>Pezizomycotina</taxon>
        <taxon>Sordariomycetes</taxon>
        <taxon>Xylariomycetidae</taxon>
        <taxon>Xylariales</taxon>
        <taxon>Microdochiaceae</taxon>
        <taxon>Microdochium</taxon>
    </lineage>
</organism>
<accession>A0A9P8Y1D8</accession>
<feature type="domain" description="NmrA-like" evidence="3">
    <location>
        <begin position="2"/>
        <end position="252"/>
    </location>
</feature>
<reference evidence="4" key="1">
    <citation type="journal article" date="2021" name="Nat. Commun.">
        <title>Genetic determinants of endophytism in the Arabidopsis root mycobiome.</title>
        <authorList>
            <person name="Mesny F."/>
            <person name="Miyauchi S."/>
            <person name="Thiergart T."/>
            <person name="Pickel B."/>
            <person name="Atanasova L."/>
            <person name="Karlsson M."/>
            <person name="Huettel B."/>
            <person name="Barry K.W."/>
            <person name="Haridas S."/>
            <person name="Chen C."/>
            <person name="Bauer D."/>
            <person name="Andreopoulos W."/>
            <person name="Pangilinan J."/>
            <person name="LaButti K."/>
            <person name="Riley R."/>
            <person name="Lipzen A."/>
            <person name="Clum A."/>
            <person name="Drula E."/>
            <person name="Henrissat B."/>
            <person name="Kohler A."/>
            <person name="Grigoriev I.V."/>
            <person name="Martin F.M."/>
            <person name="Hacquard S."/>
        </authorList>
    </citation>
    <scope>NUCLEOTIDE SEQUENCE</scope>
    <source>
        <strain evidence="4">MPI-CAGE-CH-0230</strain>
    </source>
</reference>
<dbReference type="RefSeq" id="XP_046008590.1">
    <property type="nucleotide sequence ID" value="XM_046157187.1"/>
</dbReference>
<comment type="caution">
    <text evidence="4">The sequence shown here is derived from an EMBL/GenBank/DDBJ whole genome shotgun (WGS) entry which is preliminary data.</text>
</comment>
<keyword evidence="5" id="KW-1185">Reference proteome</keyword>
<evidence type="ECO:0000259" key="3">
    <source>
        <dbReference type="Pfam" id="PF05368"/>
    </source>
</evidence>
<dbReference type="PANTHER" id="PTHR42748:SF28">
    <property type="entry name" value="NMRA-LIKE DOMAIN-CONTAINING PROTEIN"/>
    <property type="match status" value="1"/>
</dbReference>
<protein>
    <recommendedName>
        <fullName evidence="3">NmrA-like domain-containing protein</fullName>
    </recommendedName>
</protein>
<gene>
    <name evidence="4" type="ORF">B0I36DRAFT_353211</name>
</gene>
<dbReference type="Proteomes" id="UP000756346">
    <property type="component" value="Unassembled WGS sequence"/>
</dbReference>
<proteinExistence type="inferred from homology"/>
<comment type="similarity">
    <text evidence="1">Belongs to the NmrA-type oxidoreductase family.</text>
</comment>
<evidence type="ECO:0000313" key="4">
    <source>
        <dbReference type="EMBL" id="KAH7025042.1"/>
    </source>
</evidence>
<dbReference type="InterPro" id="IPR036291">
    <property type="entry name" value="NAD(P)-bd_dom_sf"/>
</dbReference>
<dbReference type="Gene3D" id="3.90.25.10">
    <property type="entry name" value="UDP-galactose 4-epimerase, domain 1"/>
    <property type="match status" value="1"/>
</dbReference>